<protein>
    <submittedName>
        <fullName evidence="9">L,D-transpeptidase family protein</fullName>
    </submittedName>
</protein>
<dbReference type="Pfam" id="PF01471">
    <property type="entry name" value="PG_binding_1"/>
    <property type="match status" value="1"/>
</dbReference>
<dbReference type="PANTHER" id="PTHR41533">
    <property type="entry name" value="L,D-TRANSPEPTIDASE HI_1667-RELATED"/>
    <property type="match status" value="1"/>
</dbReference>
<dbReference type="Pfam" id="PF03734">
    <property type="entry name" value="YkuD"/>
    <property type="match status" value="1"/>
</dbReference>
<dbReference type="RefSeq" id="WP_274944843.1">
    <property type="nucleotide sequence ID" value="NZ_JANWOI010000006.1"/>
</dbReference>
<dbReference type="GO" id="GO:0071555">
    <property type="term" value="P:cell wall organization"/>
    <property type="evidence" value="ECO:0007669"/>
    <property type="project" value="UniProtKB-UniRule"/>
</dbReference>
<proteinExistence type="inferred from homology"/>
<comment type="caution">
    <text evidence="9">The sequence shown here is derived from an EMBL/GenBank/DDBJ whole genome shotgun (WGS) entry which is preliminary data.</text>
</comment>
<dbReference type="Gene3D" id="2.40.440.10">
    <property type="entry name" value="L,D-transpeptidase catalytic domain-like"/>
    <property type="match status" value="1"/>
</dbReference>
<dbReference type="InterPro" id="IPR036365">
    <property type="entry name" value="PGBD-like_sf"/>
</dbReference>
<dbReference type="SUPFAM" id="SSF47090">
    <property type="entry name" value="PGBD-like"/>
    <property type="match status" value="1"/>
</dbReference>
<dbReference type="AlphaFoldDB" id="A0A9X3U123"/>
<dbReference type="Pfam" id="PF20142">
    <property type="entry name" value="Scaffold"/>
    <property type="match status" value="1"/>
</dbReference>
<dbReference type="InterPro" id="IPR005490">
    <property type="entry name" value="LD_TPept_cat_dom"/>
</dbReference>
<keyword evidence="5 7" id="KW-0573">Peptidoglycan synthesis</keyword>
<dbReference type="PANTHER" id="PTHR41533:SF2">
    <property type="entry name" value="BLR7131 PROTEIN"/>
    <property type="match status" value="1"/>
</dbReference>
<evidence type="ECO:0000313" key="9">
    <source>
        <dbReference type="EMBL" id="MDA5195128.1"/>
    </source>
</evidence>
<reference evidence="9" key="2">
    <citation type="journal article" date="2023" name="Syst. Appl. Microbiol.">
        <title>Govania unica gen. nov., sp. nov., a rare biosphere bacterium that represents a novel family in the class Alphaproteobacteria.</title>
        <authorList>
            <person name="Vandamme P."/>
            <person name="Peeters C."/>
            <person name="Hettiarachchi A."/>
            <person name="Cnockaert M."/>
            <person name="Carlier A."/>
        </authorList>
    </citation>
    <scope>NUCLEOTIDE SEQUENCE</scope>
    <source>
        <strain evidence="9">LMG 31809</strain>
    </source>
</reference>
<comment type="pathway">
    <text evidence="1 7">Cell wall biogenesis; peptidoglycan biosynthesis.</text>
</comment>
<feature type="domain" description="L,D-TPase catalytic" evidence="8">
    <location>
        <begin position="289"/>
        <end position="462"/>
    </location>
</feature>
<comment type="similarity">
    <text evidence="2">Belongs to the YkuD family.</text>
</comment>
<evidence type="ECO:0000256" key="1">
    <source>
        <dbReference type="ARBA" id="ARBA00004752"/>
    </source>
</evidence>
<dbReference type="GO" id="GO:0008360">
    <property type="term" value="P:regulation of cell shape"/>
    <property type="evidence" value="ECO:0007669"/>
    <property type="project" value="UniProtKB-UniRule"/>
</dbReference>
<dbReference type="Gene3D" id="1.10.101.10">
    <property type="entry name" value="PGBD-like superfamily/PGBD"/>
    <property type="match status" value="1"/>
</dbReference>
<gene>
    <name evidence="9" type="ORF">NYP16_14345</name>
</gene>
<dbReference type="InterPro" id="IPR052905">
    <property type="entry name" value="LD-transpeptidase_YkuD-like"/>
</dbReference>
<feature type="active site" description="Nucleophile" evidence="7">
    <location>
        <position position="436"/>
    </location>
</feature>
<name>A0A9X3U123_9PROT</name>
<evidence type="ECO:0000256" key="4">
    <source>
        <dbReference type="ARBA" id="ARBA00022960"/>
    </source>
</evidence>
<evidence type="ECO:0000259" key="8">
    <source>
        <dbReference type="PROSITE" id="PS52029"/>
    </source>
</evidence>
<dbReference type="CDD" id="cd16913">
    <property type="entry name" value="YkuD_like"/>
    <property type="match status" value="1"/>
</dbReference>
<evidence type="ECO:0000256" key="3">
    <source>
        <dbReference type="ARBA" id="ARBA00022679"/>
    </source>
</evidence>
<evidence type="ECO:0000313" key="10">
    <source>
        <dbReference type="Proteomes" id="UP001141619"/>
    </source>
</evidence>
<accession>A0A9X3U123</accession>
<keyword evidence="6 7" id="KW-0961">Cell wall biogenesis/degradation</keyword>
<dbReference type="InterPro" id="IPR038063">
    <property type="entry name" value="Transpep_catalytic_dom"/>
</dbReference>
<feature type="active site" description="Proton donor/acceptor" evidence="7">
    <location>
        <position position="417"/>
    </location>
</feature>
<keyword evidence="3" id="KW-0808">Transferase</keyword>
<sequence>MSAAAQAIPAFGSDQEAVREAIEAGEAGRIPERSGVNMTLDQATQRFYAARQFAPVWTEPRMVDELLAGLAGMADDGLDPEDYALGRLKAERAALGAKGSDGSREAAFDVLATRAFIHALFHLNRGKLDPSDIAPRPIDATAELQRILDGLGRGEVQELFALARPQSPLYSKLREGLKNLRSVAAAGGWPVIASGPALKAGMIDPRVGDLRKRLVVGGYLPAAAVASDSYDPALVAAVQKFQTENQLDADGTVGEATLAALNVPVAARIDQIRVNLERARELLDTAVGDFVLVDIAGYKVSYYRDGKAIWSSRVQVGKPYRQTPVFKSQITYITLNPTWTVPPTILKNDVLPKIRHNKGYLAAQHMRVLNAQGQEISPRSVDWNNPRGITLRQDAGPWGALGQVAIRFPNPYAVYLHDTPHQELFGKAQRDFSSGCIRTEQPFELVYLLFNASDVASKAVIDDAVKTGKTQTRTLPKPVPLMLIYWTVNIEDDGRITFKPDIYDRDPAVLAALNKREEL</sequence>
<dbReference type="InterPro" id="IPR002477">
    <property type="entry name" value="Peptidoglycan-bd-like"/>
</dbReference>
<evidence type="ECO:0000256" key="7">
    <source>
        <dbReference type="PROSITE-ProRule" id="PRU01373"/>
    </source>
</evidence>
<dbReference type="PROSITE" id="PS52029">
    <property type="entry name" value="LD_TPASE"/>
    <property type="match status" value="1"/>
</dbReference>
<dbReference type="InterPro" id="IPR045380">
    <property type="entry name" value="LD_TPept_scaffold_dom"/>
</dbReference>
<organism evidence="9 10">
    <name type="scientific">Govanella unica</name>
    <dbReference type="NCBI Taxonomy" id="2975056"/>
    <lineage>
        <taxon>Bacteria</taxon>
        <taxon>Pseudomonadati</taxon>
        <taxon>Pseudomonadota</taxon>
        <taxon>Alphaproteobacteria</taxon>
        <taxon>Emcibacterales</taxon>
        <taxon>Govanellaceae</taxon>
        <taxon>Govanella</taxon>
    </lineage>
</organism>
<dbReference type="Proteomes" id="UP001141619">
    <property type="component" value="Unassembled WGS sequence"/>
</dbReference>
<dbReference type="GO" id="GO:0016740">
    <property type="term" value="F:transferase activity"/>
    <property type="evidence" value="ECO:0007669"/>
    <property type="project" value="UniProtKB-KW"/>
</dbReference>
<dbReference type="GO" id="GO:0009252">
    <property type="term" value="P:peptidoglycan biosynthetic process"/>
    <property type="evidence" value="ECO:0007669"/>
    <property type="project" value="UniProtKB-KW"/>
</dbReference>
<dbReference type="GO" id="GO:0004180">
    <property type="term" value="F:carboxypeptidase activity"/>
    <property type="evidence" value="ECO:0007669"/>
    <property type="project" value="UniProtKB-ARBA"/>
</dbReference>
<evidence type="ECO:0000256" key="5">
    <source>
        <dbReference type="ARBA" id="ARBA00022984"/>
    </source>
</evidence>
<dbReference type="InterPro" id="IPR036366">
    <property type="entry name" value="PGBDSf"/>
</dbReference>
<dbReference type="EMBL" id="JANWOI010000006">
    <property type="protein sequence ID" value="MDA5195128.1"/>
    <property type="molecule type" value="Genomic_DNA"/>
</dbReference>
<evidence type="ECO:0000256" key="2">
    <source>
        <dbReference type="ARBA" id="ARBA00005992"/>
    </source>
</evidence>
<keyword evidence="10" id="KW-1185">Reference proteome</keyword>
<keyword evidence="4 7" id="KW-0133">Cell shape</keyword>
<reference evidence="9" key="1">
    <citation type="submission" date="2022-08" db="EMBL/GenBank/DDBJ databases">
        <authorList>
            <person name="Vandamme P."/>
            <person name="Hettiarachchi A."/>
            <person name="Peeters C."/>
            <person name="Cnockaert M."/>
            <person name="Carlier A."/>
        </authorList>
    </citation>
    <scope>NUCLEOTIDE SEQUENCE</scope>
    <source>
        <strain evidence="9">LMG 31809</strain>
    </source>
</reference>
<evidence type="ECO:0000256" key="6">
    <source>
        <dbReference type="ARBA" id="ARBA00023316"/>
    </source>
</evidence>
<dbReference type="SUPFAM" id="SSF141523">
    <property type="entry name" value="L,D-transpeptidase catalytic domain-like"/>
    <property type="match status" value="1"/>
</dbReference>